<feature type="domain" description="Response regulatory" evidence="8">
    <location>
        <begin position="11"/>
        <end position="127"/>
    </location>
</feature>
<protein>
    <submittedName>
        <fullName evidence="9">Response regulator transcription factor</fullName>
    </submittedName>
</protein>
<dbReference type="SMART" id="SM00448">
    <property type="entry name" value="REC"/>
    <property type="match status" value="1"/>
</dbReference>
<evidence type="ECO:0000256" key="6">
    <source>
        <dbReference type="PROSITE-ProRule" id="PRU00169"/>
    </source>
</evidence>
<dbReference type="SUPFAM" id="SSF52172">
    <property type="entry name" value="CheY-like"/>
    <property type="match status" value="1"/>
</dbReference>
<dbReference type="CDD" id="cd06170">
    <property type="entry name" value="LuxR_C_like"/>
    <property type="match status" value="1"/>
</dbReference>
<dbReference type="InterPro" id="IPR058245">
    <property type="entry name" value="NreC/VraR/RcsB-like_REC"/>
</dbReference>
<dbReference type="InterPro" id="IPR001789">
    <property type="entry name" value="Sig_transdc_resp-reg_receiver"/>
</dbReference>
<feature type="modified residue" description="4-aspartylphosphate" evidence="6">
    <location>
        <position position="62"/>
    </location>
</feature>
<dbReference type="PROSITE" id="PS50110">
    <property type="entry name" value="RESPONSE_REGULATORY"/>
    <property type="match status" value="1"/>
</dbReference>
<dbReference type="RefSeq" id="WP_343859114.1">
    <property type="nucleotide sequence ID" value="NZ_BAAACX010000007.1"/>
</dbReference>
<dbReference type="CDD" id="cd17535">
    <property type="entry name" value="REC_NarL-like"/>
    <property type="match status" value="1"/>
</dbReference>
<dbReference type="Pfam" id="PF00196">
    <property type="entry name" value="GerE"/>
    <property type="match status" value="1"/>
</dbReference>
<keyword evidence="2" id="KW-0902">Two-component regulatory system</keyword>
<dbReference type="InterPro" id="IPR011006">
    <property type="entry name" value="CheY-like_superfamily"/>
</dbReference>
<keyword evidence="3" id="KW-0805">Transcription regulation</keyword>
<evidence type="ECO:0000256" key="4">
    <source>
        <dbReference type="ARBA" id="ARBA00023125"/>
    </source>
</evidence>
<dbReference type="Gene3D" id="3.40.50.2300">
    <property type="match status" value="1"/>
</dbReference>
<evidence type="ECO:0000313" key="10">
    <source>
        <dbReference type="Proteomes" id="UP001500340"/>
    </source>
</evidence>
<dbReference type="Gene3D" id="1.10.10.10">
    <property type="entry name" value="Winged helix-like DNA-binding domain superfamily/Winged helix DNA-binding domain"/>
    <property type="match status" value="1"/>
</dbReference>
<dbReference type="PANTHER" id="PTHR43214">
    <property type="entry name" value="TWO-COMPONENT RESPONSE REGULATOR"/>
    <property type="match status" value="1"/>
</dbReference>
<proteinExistence type="predicted"/>
<evidence type="ECO:0000256" key="2">
    <source>
        <dbReference type="ARBA" id="ARBA00023012"/>
    </source>
</evidence>
<evidence type="ECO:0000256" key="1">
    <source>
        <dbReference type="ARBA" id="ARBA00022553"/>
    </source>
</evidence>
<organism evidence="9 10">
    <name type="scientific">Paenibacillus motobuensis</name>
    <dbReference type="NCBI Taxonomy" id="295324"/>
    <lineage>
        <taxon>Bacteria</taxon>
        <taxon>Bacillati</taxon>
        <taxon>Bacillota</taxon>
        <taxon>Bacilli</taxon>
        <taxon>Bacillales</taxon>
        <taxon>Paenibacillaceae</taxon>
        <taxon>Paenibacillus</taxon>
    </lineage>
</organism>
<dbReference type="Proteomes" id="UP001500340">
    <property type="component" value="Unassembled WGS sequence"/>
</dbReference>
<keyword evidence="5" id="KW-0804">Transcription</keyword>
<dbReference type="InterPro" id="IPR016032">
    <property type="entry name" value="Sig_transdc_resp-reg_C-effctor"/>
</dbReference>
<evidence type="ECO:0000259" key="8">
    <source>
        <dbReference type="PROSITE" id="PS50110"/>
    </source>
</evidence>
<dbReference type="EMBL" id="BAAACX010000007">
    <property type="protein sequence ID" value="GAA0383805.1"/>
    <property type="molecule type" value="Genomic_DNA"/>
</dbReference>
<dbReference type="SMART" id="SM00421">
    <property type="entry name" value="HTH_LUXR"/>
    <property type="match status" value="1"/>
</dbReference>
<dbReference type="PROSITE" id="PS50043">
    <property type="entry name" value="HTH_LUXR_2"/>
    <property type="match status" value="1"/>
</dbReference>
<keyword evidence="10" id="KW-1185">Reference proteome</keyword>
<evidence type="ECO:0000313" key="9">
    <source>
        <dbReference type="EMBL" id="GAA0383805.1"/>
    </source>
</evidence>
<evidence type="ECO:0000256" key="3">
    <source>
        <dbReference type="ARBA" id="ARBA00023015"/>
    </source>
</evidence>
<feature type="domain" description="HTH luxR-type" evidence="7">
    <location>
        <begin position="139"/>
        <end position="204"/>
    </location>
</feature>
<keyword evidence="4" id="KW-0238">DNA-binding</keyword>
<dbReference type="Pfam" id="PF00072">
    <property type="entry name" value="Response_reg"/>
    <property type="match status" value="1"/>
</dbReference>
<accession>A0ABP3HXI6</accession>
<dbReference type="InterPro" id="IPR036388">
    <property type="entry name" value="WH-like_DNA-bd_sf"/>
</dbReference>
<dbReference type="InterPro" id="IPR039420">
    <property type="entry name" value="WalR-like"/>
</dbReference>
<dbReference type="InterPro" id="IPR000792">
    <property type="entry name" value="Tscrpt_reg_LuxR_C"/>
</dbReference>
<gene>
    <name evidence="9" type="ORF">GCM10008933_13690</name>
</gene>
<comment type="caution">
    <text evidence="9">The sequence shown here is derived from an EMBL/GenBank/DDBJ whole genome shotgun (WGS) entry which is preliminary data.</text>
</comment>
<dbReference type="SUPFAM" id="SSF46894">
    <property type="entry name" value="C-terminal effector domain of the bipartite response regulators"/>
    <property type="match status" value="1"/>
</dbReference>
<name>A0ABP3HXI6_9BACL</name>
<evidence type="ECO:0000256" key="5">
    <source>
        <dbReference type="ARBA" id="ARBA00023163"/>
    </source>
</evidence>
<sequence>MTAMEKSKPIKVILVDDHPLVMEGLKSRLEQEADIHIVATLEDPRQLLDQMKMLRPDVIVIDISMPHIDGFELAQSVKQQFKAVKIVMLSGYTYDEFYQKAYELGVHAYLSKQTTYLQIIGAIRQSMMGHVLVSERVIRQNKQDQLTPTEREVLVLMAKENTNQEIADVLAMSKRTVEYHIASIIQKLGVKTRVGAVAKGYENGLLSSSG</sequence>
<dbReference type="PRINTS" id="PR00038">
    <property type="entry name" value="HTHLUXR"/>
</dbReference>
<dbReference type="PANTHER" id="PTHR43214:SF1">
    <property type="entry name" value="TRANSCRIPTIONAL REGULATORY PROTEIN COMA"/>
    <property type="match status" value="1"/>
</dbReference>
<evidence type="ECO:0000259" key="7">
    <source>
        <dbReference type="PROSITE" id="PS50043"/>
    </source>
</evidence>
<keyword evidence="1 6" id="KW-0597">Phosphoprotein</keyword>
<reference evidence="10" key="1">
    <citation type="journal article" date="2019" name="Int. J. Syst. Evol. Microbiol.">
        <title>The Global Catalogue of Microorganisms (GCM) 10K type strain sequencing project: providing services to taxonomists for standard genome sequencing and annotation.</title>
        <authorList>
            <consortium name="The Broad Institute Genomics Platform"/>
            <consortium name="The Broad Institute Genome Sequencing Center for Infectious Disease"/>
            <person name="Wu L."/>
            <person name="Ma J."/>
        </authorList>
    </citation>
    <scope>NUCLEOTIDE SEQUENCE [LARGE SCALE GENOMIC DNA]</scope>
    <source>
        <strain evidence="10">JCM 12774</strain>
    </source>
</reference>